<evidence type="ECO:0000313" key="1">
    <source>
        <dbReference type="EMBL" id="AYL95296.1"/>
    </source>
</evidence>
<sequence length="190" mass="22061">MKSYNKHLITVLLLVFLMNNLKAQLPIIIANGQLRLNDGNFLKPDPKRYIAFTDSLEFKLKSSPSDTAALFHRALLYSVFNSILFHPYPGESAVMQDLLRAKSLAEKAISLKMQDFKLKVLLAQICSELCYQYSDDQSWKFNDKQITERRKQFGAFKKLTNEYYDDAISTDPDNAFEYQKLKVKRDYPVK</sequence>
<dbReference type="EMBL" id="CP032869">
    <property type="protein sequence ID" value="AYL95296.1"/>
    <property type="molecule type" value="Genomic_DNA"/>
</dbReference>
<accession>A0A494VJQ1</accession>
<dbReference type="Proteomes" id="UP000270046">
    <property type="component" value="Chromosome"/>
</dbReference>
<dbReference type="AlphaFoldDB" id="A0A494VJQ1"/>
<dbReference type="RefSeq" id="WP_119408999.1">
    <property type="nucleotide sequence ID" value="NZ_CP032869.1"/>
</dbReference>
<dbReference type="OrthoDB" id="795509at2"/>
<reference evidence="1 2" key="1">
    <citation type="submission" date="2018-10" db="EMBL/GenBank/DDBJ databases">
        <title>Genome sequencing of Mucilaginibacter sp. HYN0043.</title>
        <authorList>
            <person name="Kim M."/>
            <person name="Yi H."/>
        </authorList>
    </citation>
    <scope>NUCLEOTIDE SEQUENCE [LARGE SCALE GENOMIC DNA]</scope>
    <source>
        <strain evidence="1 2">HYN0043</strain>
    </source>
</reference>
<dbReference type="KEGG" id="muh:HYN43_008300"/>
<evidence type="ECO:0000313" key="2">
    <source>
        <dbReference type="Proteomes" id="UP000270046"/>
    </source>
</evidence>
<name>A0A494VJQ1_9SPHI</name>
<organism evidence="1 2">
    <name type="scientific">Mucilaginibacter celer</name>
    <dbReference type="NCBI Taxonomy" id="2305508"/>
    <lineage>
        <taxon>Bacteria</taxon>
        <taxon>Pseudomonadati</taxon>
        <taxon>Bacteroidota</taxon>
        <taxon>Sphingobacteriia</taxon>
        <taxon>Sphingobacteriales</taxon>
        <taxon>Sphingobacteriaceae</taxon>
        <taxon>Mucilaginibacter</taxon>
    </lineage>
</organism>
<proteinExistence type="predicted"/>
<keyword evidence="2" id="KW-1185">Reference proteome</keyword>
<protein>
    <submittedName>
        <fullName evidence="1">Uncharacterized protein</fullName>
    </submittedName>
</protein>
<gene>
    <name evidence="1" type="ORF">HYN43_008300</name>
</gene>